<keyword evidence="7" id="KW-1185">Reference proteome</keyword>
<evidence type="ECO:0000256" key="2">
    <source>
        <dbReference type="ARBA" id="ARBA00012028"/>
    </source>
</evidence>
<evidence type="ECO:0000256" key="1">
    <source>
        <dbReference type="ARBA" id="ARBA00006717"/>
    </source>
</evidence>
<keyword evidence="4" id="KW-0413">Isomerase</keyword>
<evidence type="ECO:0000313" key="7">
    <source>
        <dbReference type="Proteomes" id="UP000822688"/>
    </source>
</evidence>
<dbReference type="AlphaFoldDB" id="A0A8T0G5I6"/>
<feature type="binding site" evidence="5">
    <location>
        <position position="70"/>
    </location>
    <ligand>
        <name>substrate</name>
    </ligand>
</feature>
<feature type="binding site" evidence="5">
    <location>
        <begin position="20"/>
        <end position="27"/>
    </location>
    <ligand>
        <name>substrate</name>
    </ligand>
</feature>
<evidence type="ECO:0000256" key="3">
    <source>
        <dbReference type="ARBA" id="ARBA00023152"/>
    </source>
</evidence>
<evidence type="ECO:0000313" key="6">
    <source>
        <dbReference type="EMBL" id="KAG0554171.1"/>
    </source>
</evidence>
<dbReference type="InterPro" id="IPR005952">
    <property type="entry name" value="Phosphogly_mut1"/>
</dbReference>
<organism evidence="6 7">
    <name type="scientific">Ceratodon purpureus</name>
    <name type="common">Fire moss</name>
    <name type="synonym">Dicranum purpureum</name>
    <dbReference type="NCBI Taxonomy" id="3225"/>
    <lineage>
        <taxon>Eukaryota</taxon>
        <taxon>Viridiplantae</taxon>
        <taxon>Streptophyta</taxon>
        <taxon>Embryophyta</taxon>
        <taxon>Bryophyta</taxon>
        <taxon>Bryophytina</taxon>
        <taxon>Bryopsida</taxon>
        <taxon>Dicranidae</taxon>
        <taxon>Pseudoditrichales</taxon>
        <taxon>Ditrichaceae</taxon>
        <taxon>Ceratodon</taxon>
    </lineage>
</organism>
<keyword evidence="3" id="KW-0324">Glycolysis</keyword>
<dbReference type="CDD" id="cd07067">
    <property type="entry name" value="HP_PGM_like"/>
    <property type="match status" value="1"/>
</dbReference>
<dbReference type="PROSITE" id="PS00175">
    <property type="entry name" value="PG_MUTASE"/>
    <property type="match status" value="1"/>
</dbReference>
<feature type="binding site" evidence="5">
    <location>
        <begin position="33"/>
        <end position="34"/>
    </location>
    <ligand>
        <name>substrate</name>
    </ligand>
</feature>
<dbReference type="EMBL" id="CM026433">
    <property type="protein sequence ID" value="KAG0554171.1"/>
    <property type="molecule type" value="Genomic_DNA"/>
</dbReference>
<dbReference type="EC" id="5.4.2.11" evidence="2"/>
<sequence>MPAVSTSIPSSVQSQLVLMRHGESMWNDLKLFTGDVDIPLTEKGVNEALAGGRAVSEIDFDIVFTSRLVRAKQTALIAGIESNCV</sequence>
<gene>
    <name evidence="6" type="ORF">KC19_12G069200</name>
</gene>
<proteinExistence type="inferred from homology"/>
<dbReference type="Proteomes" id="UP000822688">
    <property type="component" value="Chromosome 12"/>
</dbReference>
<evidence type="ECO:0000256" key="5">
    <source>
        <dbReference type="PIRSR" id="PIRSR613078-2"/>
    </source>
</evidence>
<dbReference type="SMART" id="SM00855">
    <property type="entry name" value="PGAM"/>
    <property type="match status" value="1"/>
</dbReference>
<dbReference type="SUPFAM" id="SSF53254">
    <property type="entry name" value="Phosphoglycerate mutase-like"/>
    <property type="match status" value="1"/>
</dbReference>
<protein>
    <recommendedName>
        <fullName evidence="2">phosphoglycerate mutase (2,3-diphosphoglycerate-dependent)</fullName>
        <ecNumber evidence="2">5.4.2.11</ecNumber>
    </recommendedName>
</protein>
<dbReference type="InterPro" id="IPR001345">
    <property type="entry name" value="PG/BPGM_mutase_AS"/>
</dbReference>
<dbReference type="GO" id="GO:0004619">
    <property type="term" value="F:phosphoglycerate mutase activity"/>
    <property type="evidence" value="ECO:0007669"/>
    <property type="project" value="UniProtKB-EC"/>
</dbReference>
<dbReference type="Gene3D" id="3.40.50.1240">
    <property type="entry name" value="Phosphoglycerate mutase-like"/>
    <property type="match status" value="1"/>
</dbReference>
<dbReference type="GO" id="GO:0006096">
    <property type="term" value="P:glycolytic process"/>
    <property type="evidence" value="ECO:0007669"/>
    <property type="project" value="UniProtKB-KW"/>
</dbReference>
<name>A0A8T0G5I6_CERPU</name>
<dbReference type="Pfam" id="PF00300">
    <property type="entry name" value="His_Phos_1"/>
    <property type="match status" value="1"/>
</dbReference>
<accession>A0A8T0G5I6</accession>
<evidence type="ECO:0000256" key="4">
    <source>
        <dbReference type="ARBA" id="ARBA00023235"/>
    </source>
</evidence>
<dbReference type="InterPro" id="IPR013078">
    <property type="entry name" value="His_Pase_superF_clade-1"/>
</dbReference>
<dbReference type="InterPro" id="IPR029033">
    <property type="entry name" value="His_PPase_superfam"/>
</dbReference>
<dbReference type="PANTHER" id="PTHR11931">
    <property type="entry name" value="PHOSPHOGLYCERATE MUTASE"/>
    <property type="match status" value="1"/>
</dbReference>
<comment type="similarity">
    <text evidence="1">Belongs to the phosphoglycerate mutase family. BPG-dependent PGAM subfamily.</text>
</comment>
<comment type="caution">
    <text evidence="6">The sequence shown here is derived from an EMBL/GenBank/DDBJ whole genome shotgun (WGS) entry which is preliminary data.</text>
</comment>
<reference evidence="6" key="1">
    <citation type="submission" date="2020-06" db="EMBL/GenBank/DDBJ databases">
        <title>WGS assembly of Ceratodon purpureus strain R40.</title>
        <authorList>
            <person name="Carey S.B."/>
            <person name="Jenkins J."/>
            <person name="Shu S."/>
            <person name="Lovell J.T."/>
            <person name="Sreedasyam A."/>
            <person name="Maumus F."/>
            <person name="Tiley G.P."/>
            <person name="Fernandez-Pozo N."/>
            <person name="Barry K."/>
            <person name="Chen C."/>
            <person name="Wang M."/>
            <person name="Lipzen A."/>
            <person name="Daum C."/>
            <person name="Saski C.A."/>
            <person name="Payton A.C."/>
            <person name="Mcbreen J.C."/>
            <person name="Conrad R.E."/>
            <person name="Kollar L.M."/>
            <person name="Olsson S."/>
            <person name="Huttunen S."/>
            <person name="Landis J.B."/>
            <person name="Wickett N.J."/>
            <person name="Johnson M.G."/>
            <person name="Rensing S.A."/>
            <person name="Grimwood J."/>
            <person name="Schmutz J."/>
            <person name="Mcdaniel S.F."/>
        </authorList>
    </citation>
    <scope>NUCLEOTIDE SEQUENCE</scope>
    <source>
        <strain evidence="6">R40</strain>
    </source>
</reference>